<dbReference type="Proteomes" id="UP000012960">
    <property type="component" value="Unplaced"/>
</dbReference>
<dbReference type="EnsemblPlants" id="Ma08_t33760.1">
    <property type="protein sequence ID" value="Ma08_p33760.1"/>
    <property type="gene ID" value="Ma08_g33760"/>
</dbReference>
<dbReference type="Pfam" id="PF09713">
    <property type="entry name" value="A_thal_3526"/>
    <property type="match status" value="1"/>
</dbReference>
<organism evidence="3 4">
    <name type="scientific">Musa acuminata subsp. malaccensis</name>
    <name type="common">Wild banana</name>
    <name type="synonym">Musa malaccensis</name>
    <dbReference type="NCBI Taxonomy" id="214687"/>
    <lineage>
        <taxon>Eukaryota</taxon>
        <taxon>Viridiplantae</taxon>
        <taxon>Streptophyta</taxon>
        <taxon>Embryophyta</taxon>
        <taxon>Tracheophyta</taxon>
        <taxon>Spermatophyta</taxon>
        <taxon>Magnoliopsida</taxon>
        <taxon>Liliopsida</taxon>
        <taxon>Zingiberales</taxon>
        <taxon>Musaceae</taxon>
        <taxon>Musa</taxon>
    </lineage>
</organism>
<gene>
    <name evidence="2" type="ORF">GSMUA_94520.1</name>
</gene>
<evidence type="ECO:0000313" key="2">
    <source>
        <dbReference type="EMBL" id="CAG1833531.1"/>
    </source>
</evidence>
<dbReference type="PANTHER" id="PTHR31871">
    <property type="entry name" value="OS02G0137100 PROTEIN"/>
    <property type="match status" value="1"/>
</dbReference>
<keyword evidence="4" id="KW-1185">Reference proteome</keyword>
<dbReference type="InParanoid" id="A0A804KDT4"/>
<dbReference type="Gramene" id="Ma08_t33760.1">
    <property type="protein sequence ID" value="Ma08_p33760.1"/>
    <property type="gene ID" value="Ma08_g33760"/>
</dbReference>
<dbReference type="PANTHER" id="PTHR31871:SF61">
    <property type="entry name" value="OS06G0705300 PROTEIN"/>
    <property type="match status" value="1"/>
</dbReference>
<feature type="region of interest" description="Disordered" evidence="1">
    <location>
        <begin position="1"/>
        <end position="28"/>
    </location>
</feature>
<dbReference type="EMBL" id="HG996472">
    <property type="protein sequence ID" value="CAG1833531.1"/>
    <property type="molecule type" value="Genomic_DNA"/>
</dbReference>
<evidence type="ECO:0000256" key="1">
    <source>
        <dbReference type="SAM" id="MobiDB-lite"/>
    </source>
</evidence>
<feature type="compositionally biased region" description="Basic and acidic residues" evidence="1">
    <location>
        <begin position="10"/>
        <end position="24"/>
    </location>
</feature>
<evidence type="ECO:0000313" key="3">
    <source>
        <dbReference type="EnsemblPlants" id="Ma08_p33760.1"/>
    </source>
</evidence>
<dbReference type="InterPro" id="IPR006476">
    <property type="entry name" value="CHP01589_pln"/>
</dbReference>
<dbReference type="NCBIfam" id="TIGR01589">
    <property type="entry name" value="A_thal_3526"/>
    <property type="match status" value="1"/>
</dbReference>
<protein>
    <submittedName>
        <fullName evidence="2">(wild Malaysian banana) hypothetical protein</fullName>
    </submittedName>
</protein>
<sequence length="464" mass="50481">MVGTRKRRPGERTDPEEEKPVTREEDGEEVIAQKREACRVIDQVKVLIEECLMQYMNKEEVLNDLCTRKGVDRGITETVWEKLVQDNSEFFQQYYAKTMLKKQILCYKYVLEKQVRLTHERFQSAAASSTYRYESLKVEFVVVSVQSQPENTMRHGSNSAGTSYMVGTNNQQSPMIHDEFPALVSTHVGRCASVPTARVPKGIITGDTRAIALEELTGTARVSDNSYMNNLGSGFPEGNLMGRPSFTGNMLDASFNPELVGQHYSKQFLDANISSGYSCQGSEGAGGIPPPHVTQFASASAANYQPCAQNPENMITHGGGIFTDLAPAHVMGNSAGMQASENPFGGMLHEVVGGGTMSSPCYPSSFDFGDAAVPASAMEASAPMLRSEPPNTGMLLHEPGGRGVMSAPFYSSSSGFANGNILYDYVVSSSKIKKSNRQIVEATDHDALCRASKVALAEELLFLL</sequence>
<accession>A0A804KDT4</accession>
<dbReference type="AlphaFoldDB" id="A0A804KDT4"/>
<proteinExistence type="predicted"/>
<evidence type="ECO:0000313" key="4">
    <source>
        <dbReference type="Proteomes" id="UP000012960"/>
    </source>
</evidence>
<reference evidence="3" key="2">
    <citation type="submission" date="2021-05" db="UniProtKB">
        <authorList>
            <consortium name="EnsemblPlants"/>
        </authorList>
    </citation>
    <scope>IDENTIFICATION</scope>
    <source>
        <strain evidence="3">subsp. malaccensis</strain>
    </source>
</reference>
<name>A0A804KDT4_MUSAM</name>
<reference evidence="2" key="1">
    <citation type="submission" date="2021-03" db="EMBL/GenBank/DDBJ databases">
        <authorList>
            <consortium name="Genoscope - CEA"/>
            <person name="William W."/>
        </authorList>
    </citation>
    <scope>NUCLEOTIDE SEQUENCE</scope>
    <source>
        <strain evidence="2">Doubled-haploid Pahang</strain>
    </source>
</reference>